<name>A0A1F6CSP6_HANXR</name>
<sequence>MPGQEVTLVQRRGDAADQVKAVAGTDGVFRFEQVALEDSASLSLTTSYLGVPYVTPDGAIRQGSDLEIAVYDTTSSDAAVRADAYHLLVNAHGPTLEVLEILSLMNDGDRTIYGADGLSLRVALPSGFSGLEVESVAVAHTASGFASRWPVPPGRARLRFRYRLPAGEAFSRPAPYPASMVSVLIHPPGVGAESRSLANQGVVDFEGQKFLHLVGSNVAAGAPVDFRVTGGAGEEGHTHAEETGLSWEALKWGLLGLAVVLGALAVFYRPGKKAEAKRRSGEAEKRGTSPLHPSQSRGNGESEKRGKDSLRFSGSPLSVSGGGEREGLEERRAEVIRQIAELDDAHEAGRIDEASYQKRRSGLKDEAVRLTEALRQGDA</sequence>
<comment type="caution">
    <text evidence="2">The sequence shown here is derived from an EMBL/GenBank/DDBJ whole genome shotgun (WGS) entry which is preliminary data.</text>
</comment>
<evidence type="ECO:0000313" key="3">
    <source>
        <dbReference type="Proteomes" id="UP000178606"/>
    </source>
</evidence>
<organism evidence="2 3">
    <name type="scientific">Handelsmanbacteria sp. (strain RIFCSPLOWO2_12_FULL_64_10)</name>
    <dbReference type="NCBI Taxonomy" id="1817868"/>
    <lineage>
        <taxon>Bacteria</taxon>
        <taxon>Candidatus Handelsmaniibacteriota</taxon>
    </lineage>
</organism>
<evidence type="ECO:0000256" key="1">
    <source>
        <dbReference type="SAM" id="MobiDB-lite"/>
    </source>
</evidence>
<protein>
    <recommendedName>
        <fullName evidence="4">Carboxypeptidase regulatory-like domain-containing protein</fullName>
    </recommendedName>
</protein>
<dbReference type="EMBL" id="MFKF01000154">
    <property type="protein sequence ID" value="OGG52173.1"/>
    <property type="molecule type" value="Genomic_DNA"/>
</dbReference>
<reference evidence="2 3" key="1">
    <citation type="journal article" date="2016" name="Nat. Commun.">
        <title>Thousands of microbial genomes shed light on interconnected biogeochemical processes in an aquifer system.</title>
        <authorList>
            <person name="Anantharaman K."/>
            <person name="Brown C.T."/>
            <person name="Hug L.A."/>
            <person name="Sharon I."/>
            <person name="Castelle C.J."/>
            <person name="Probst A.J."/>
            <person name="Thomas B.C."/>
            <person name="Singh A."/>
            <person name="Wilkins M.J."/>
            <person name="Karaoz U."/>
            <person name="Brodie E.L."/>
            <person name="Williams K.H."/>
            <person name="Hubbard S.S."/>
            <person name="Banfield J.F."/>
        </authorList>
    </citation>
    <scope>NUCLEOTIDE SEQUENCE [LARGE SCALE GENOMIC DNA]</scope>
    <source>
        <strain evidence="3">RIFCSPLOWO2_12_FULL_64_10</strain>
    </source>
</reference>
<proteinExistence type="predicted"/>
<gene>
    <name evidence="2" type="ORF">A3F84_19400</name>
</gene>
<feature type="compositionally biased region" description="Basic and acidic residues" evidence="1">
    <location>
        <begin position="275"/>
        <end position="287"/>
    </location>
</feature>
<dbReference type="AlphaFoldDB" id="A0A1F6CSP6"/>
<feature type="compositionally biased region" description="Basic and acidic residues" evidence="1">
    <location>
        <begin position="300"/>
        <end position="310"/>
    </location>
</feature>
<feature type="region of interest" description="Disordered" evidence="1">
    <location>
        <begin position="275"/>
        <end position="330"/>
    </location>
</feature>
<evidence type="ECO:0000313" key="2">
    <source>
        <dbReference type="EMBL" id="OGG52173.1"/>
    </source>
</evidence>
<dbReference type="Proteomes" id="UP000178606">
    <property type="component" value="Unassembled WGS sequence"/>
</dbReference>
<accession>A0A1F6CSP6</accession>
<evidence type="ECO:0008006" key="4">
    <source>
        <dbReference type="Google" id="ProtNLM"/>
    </source>
</evidence>